<dbReference type="AlphaFoldDB" id="A0A6A4YZJ8"/>
<reference evidence="1 2" key="1">
    <citation type="submission" date="2019-06" db="EMBL/GenBank/DDBJ databases">
        <title>Genomics analysis of Aphanomyces spp. identifies a new class of oomycete effector associated with host adaptation.</title>
        <authorList>
            <person name="Gaulin E."/>
        </authorList>
    </citation>
    <scope>NUCLEOTIDE SEQUENCE [LARGE SCALE GENOMIC DNA]</scope>
    <source>
        <strain evidence="1 2">E</strain>
    </source>
</reference>
<organism evidence="1 2">
    <name type="scientific">Aphanomyces astaci</name>
    <name type="common">Crayfish plague agent</name>
    <dbReference type="NCBI Taxonomy" id="112090"/>
    <lineage>
        <taxon>Eukaryota</taxon>
        <taxon>Sar</taxon>
        <taxon>Stramenopiles</taxon>
        <taxon>Oomycota</taxon>
        <taxon>Saprolegniomycetes</taxon>
        <taxon>Saprolegniales</taxon>
        <taxon>Verrucalvaceae</taxon>
        <taxon>Aphanomyces</taxon>
    </lineage>
</organism>
<evidence type="ECO:0000313" key="1">
    <source>
        <dbReference type="EMBL" id="KAF0705265.1"/>
    </source>
</evidence>
<dbReference type="Proteomes" id="UP000469452">
    <property type="component" value="Unassembled WGS sequence"/>
</dbReference>
<dbReference type="VEuPathDB" id="FungiDB:H257_19255"/>
<dbReference type="PANTHER" id="PTHR33889:SF7">
    <property type="entry name" value="OS04G0681850 PROTEIN"/>
    <property type="match status" value="1"/>
</dbReference>
<comment type="caution">
    <text evidence="1">The sequence shown here is derived from an EMBL/GenBank/DDBJ whole genome shotgun (WGS) entry which is preliminary data.</text>
</comment>
<name>A0A6A4YZJ8_APHAT</name>
<gene>
    <name evidence="1" type="ORF">AaE_014608</name>
</gene>
<sequence length="192" mass="21736">MKELTADQRRAVVDHLFVRVVQQPCKLQRGAILEVARIFGRNPRTIGKVWQRANVSLGGDNLPNREMVCEHTASMKKGRVGRKQKYTDLPERIRAVPASQRTTIAYVAHVIGIPPAQVDRCQQDCRVKWALEFVVPTDTYAFHDMYDYVHVDEKWFHATRIRSAAWRGAPASVDPKQAIHHQGDVLVGSSAT</sequence>
<evidence type="ECO:0000313" key="2">
    <source>
        <dbReference type="Proteomes" id="UP000469452"/>
    </source>
</evidence>
<dbReference type="PANTHER" id="PTHR33889">
    <property type="entry name" value="OS04G0681850 PROTEIN"/>
    <property type="match status" value="1"/>
</dbReference>
<protein>
    <submittedName>
        <fullName evidence="1">Uncharacterized protein</fullName>
    </submittedName>
</protein>
<accession>A0A6A4YZJ8</accession>
<proteinExistence type="predicted"/>
<dbReference type="EMBL" id="VJMI01020153">
    <property type="protein sequence ID" value="KAF0705265.1"/>
    <property type="molecule type" value="Genomic_DNA"/>
</dbReference>